<dbReference type="Gene3D" id="2.60.40.4100">
    <property type="entry name" value="Zona pellucida, ZP-C domain"/>
    <property type="match status" value="1"/>
</dbReference>
<sequence>MTTHRTTATRKIRHHPSSMAISICVLLLAVMLQPALSLYNCSTLYNRNPLNSDMVVKCGPSIITLEINLCTAQWAGFNDTNLALNGNHNNTKCMGTVDTSVDPPIVRYQLPVNDTLTNPCRQSLQIVDEKPDSSGPFSSFSSIQSVIITGYIDTPRADQGIISYATDLYYHFSCRYPLEYLINNTEIVASSVSVATSENNGTFIDSLKMAVFNDSDYTYPLVLPPTGLMLRKKVFVEVKAVNLTGNFNLLLDHCFATPSAYNMSKTEQYDFFMGCQVEQRTSVTANGVSNSGRFNFEAFRFVQHRDLAKSTIFLHCILRLCEPSKCKDLLSGCSNRRKRSVSPFGQESSDSATVTVGPLYTAQEETPSPAGLTNNVENGAENANTTGLVVGVVFGSAAAVMLVLGGWFALKKFYLI</sequence>
<dbReference type="InterPro" id="IPR001507">
    <property type="entry name" value="ZP_dom"/>
</dbReference>
<organism evidence="6 7">
    <name type="scientific">Oryzias javanicus</name>
    <name type="common">Javanese ricefish</name>
    <name type="synonym">Aplocheilus javanicus</name>
    <dbReference type="NCBI Taxonomy" id="123683"/>
    <lineage>
        <taxon>Eukaryota</taxon>
        <taxon>Metazoa</taxon>
        <taxon>Chordata</taxon>
        <taxon>Craniata</taxon>
        <taxon>Vertebrata</taxon>
        <taxon>Euteleostomi</taxon>
        <taxon>Actinopterygii</taxon>
        <taxon>Neopterygii</taxon>
        <taxon>Teleostei</taxon>
        <taxon>Neoteleostei</taxon>
        <taxon>Acanthomorphata</taxon>
        <taxon>Ovalentaria</taxon>
        <taxon>Atherinomorphae</taxon>
        <taxon>Beloniformes</taxon>
        <taxon>Adrianichthyidae</taxon>
        <taxon>Oryziinae</taxon>
        <taxon>Oryzias</taxon>
    </lineage>
</organism>
<feature type="signal peptide" evidence="4">
    <location>
        <begin position="1"/>
        <end position="37"/>
    </location>
</feature>
<dbReference type="SMART" id="SM00241">
    <property type="entry name" value="ZP"/>
    <property type="match status" value="1"/>
</dbReference>
<dbReference type="Pfam" id="PF00100">
    <property type="entry name" value="Zona_pellucida"/>
    <property type="match status" value="1"/>
</dbReference>
<keyword evidence="3" id="KW-0812">Transmembrane</keyword>
<name>A0A3S2P5E6_ORYJA</name>
<feature type="transmembrane region" description="Helical" evidence="3">
    <location>
        <begin position="388"/>
        <end position="410"/>
    </location>
</feature>
<dbReference type="EMBL" id="CM012449">
    <property type="protein sequence ID" value="RVE64822.1"/>
    <property type="molecule type" value="Genomic_DNA"/>
</dbReference>
<dbReference type="OrthoDB" id="9274484at2759"/>
<evidence type="ECO:0000313" key="6">
    <source>
        <dbReference type="EMBL" id="RVE64822.1"/>
    </source>
</evidence>
<feature type="domain" description="ZP" evidence="5">
    <location>
        <begin position="57"/>
        <end position="340"/>
    </location>
</feature>
<dbReference type="PANTHER" id="PTHR14002">
    <property type="entry name" value="ENDOGLIN/TGF-BETA RECEPTOR TYPE III"/>
    <property type="match status" value="1"/>
</dbReference>
<dbReference type="Pfam" id="PF23344">
    <property type="entry name" value="ZP-N"/>
    <property type="match status" value="1"/>
</dbReference>
<evidence type="ECO:0000256" key="4">
    <source>
        <dbReference type="SAM" id="SignalP"/>
    </source>
</evidence>
<evidence type="ECO:0000313" key="7">
    <source>
        <dbReference type="Proteomes" id="UP000283210"/>
    </source>
</evidence>
<evidence type="ECO:0000256" key="1">
    <source>
        <dbReference type="ARBA" id="ARBA00022729"/>
    </source>
</evidence>
<dbReference type="Proteomes" id="UP000283210">
    <property type="component" value="Chromosome 13"/>
</dbReference>
<protein>
    <recommendedName>
        <fullName evidence="5">ZP domain-containing protein</fullName>
    </recommendedName>
</protein>
<reference evidence="6 7" key="1">
    <citation type="submission" date="2018-11" db="EMBL/GenBank/DDBJ databases">
        <authorList>
            <person name="Lopez-Roques C."/>
            <person name="Donnadieu C."/>
            <person name="Bouchez O."/>
            <person name="Klopp C."/>
            <person name="Cabau C."/>
            <person name="Zahm M."/>
        </authorList>
    </citation>
    <scope>NUCLEOTIDE SEQUENCE [LARGE SCALE GENOMIC DNA]</scope>
    <source>
        <strain evidence="6">RS831</strain>
        <tissue evidence="6">Whole body</tissue>
    </source>
</reference>
<dbReference type="PROSITE" id="PS51034">
    <property type="entry name" value="ZP_2"/>
    <property type="match status" value="1"/>
</dbReference>
<keyword evidence="7" id="KW-1185">Reference proteome</keyword>
<keyword evidence="3" id="KW-0472">Membrane</keyword>
<keyword evidence="3" id="KW-1133">Transmembrane helix</keyword>
<gene>
    <name evidence="6" type="ORF">OJAV_G00129650</name>
</gene>
<dbReference type="InterPro" id="IPR055355">
    <property type="entry name" value="ZP-C"/>
</dbReference>
<accession>A0A3S2P5E6</accession>
<feature type="chain" id="PRO_5018568278" description="ZP domain-containing protein" evidence="4">
    <location>
        <begin position="38"/>
        <end position="416"/>
    </location>
</feature>
<dbReference type="AlphaFoldDB" id="A0A3S2P5E6"/>
<keyword evidence="2" id="KW-1015">Disulfide bond</keyword>
<evidence type="ECO:0000256" key="2">
    <source>
        <dbReference type="ARBA" id="ARBA00023157"/>
    </source>
</evidence>
<dbReference type="PANTHER" id="PTHR14002:SF14">
    <property type="entry name" value="SI:DKEY-103G5.3"/>
    <property type="match status" value="1"/>
</dbReference>
<reference evidence="6 7" key="2">
    <citation type="submission" date="2019-01" db="EMBL/GenBank/DDBJ databases">
        <title>A chromosome length genome reference of the Java medaka (oryzias javanicus).</title>
        <authorList>
            <person name="Herpin A."/>
            <person name="Takehana Y."/>
            <person name="Naruse K."/>
            <person name="Ansai S."/>
            <person name="Kawaguchi M."/>
        </authorList>
    </citation>
    <scope>NUCLEOTIDE SEQUENCE [LARGE SCALE GENOMIC DNA]</scope>
    <source>
        <strain evidence="6">RS831</strain>
        <tissue evidence="6">Whole body</tissue>
    </source>
</reference>
<dbReference type="InterPro" id="IPR042235">
    <property type="entry name" value="ZP-C_dom"/>
</dbReference>
<evidence type="ECO:0000256" key="3">
    <source>
        <dbReference type="SAM" id="Phobius"/>
    </source>
</evidence>
<proteinExistence type="predicted"/>
<evidence type="ECO:0000259" key="5">
    <source>
        <dbReference type="PROSITE" id="PS51034"/>
    </source>
</evidence>
<dbReference type="InterPro" id="IPR055356">
    <property type="entry name" value="ZP-N"/>
</dbReference>
<keyword evidence="1 4" id="KW-0732">Signal</keyword>